<dbReference type="PANTHER" id="PTHR11690:SF248">
    <property type="entry name" value="PICKPOCKET 17, ISOFORM A"/>
    <property type="match status" value="1"/>
</dbReference>
<keyword evidence="2 11" id="KW-0813">Transport</keyword>
<keyword evidence="5" id="KW-1133">Transmembrane helix</keyword>
<proteinExistence type="inferred from homology"/>
<evidence type="ECO:0000256" key="1">
    <source>
        <dbReference type="ARBA" id="ARBA00004141"/>
    </source>
</evidence>
<protein>
    <submittedName>
        <fullName evidence="12">Uncharacterized protein</fullName>
    </submittedName>
</protein>
<evidence type="ECO:0000256" key="5">
    <source>
        <dbReference type="ARBA" id="ARBA00022989"/>
    </source>
</evidence>
<dbReference type="PANTHER" id="PTHR11690">
    <property type="entry name" value="AMILORIDE-SENSITIVE SODIUM CHANNEL-RELATED"/>
    <property type="match status" value="1"/>
</dbReference>
<evidence type="ECO:0000256" key="8">
    <source>
        <dbReference type="ARBA" id="ARBA00023136"/>
    </source>
</evidence>
<dbReference type="PRINTS" id="PR01078">
    <property type="entry name" value="AMINACHANNEL"/>
</dbReference>
<dbReference type="GO" id="GO:0015280">
    <property type="term" value="F:ligand-gated sodium channel activity"/>
    <property type="evidence" value="ECO:0007669"/>
    <property type="project" value="TreeGrafter"/>
</dbReference>
<accession>A0AAD9IV76</accession>
<evidence type="ECO:0000256" key="2">
    <source>
        <dbReference type="ARBA" id="ARBA00022448"/>
    </source>
</evidence>
<reference evidence="12" key="1">
    <citation type="journal article" date="2023" name="Mol. Biol. Evol.">
        <title>Third-Generation Sequencing Reveals the Adaptive Role of the Epigenome in Three Deep-Sea Polychaetes.</title>
        <authorList>
            <person name="Perez M."/>
            <person name="Aroh O."/>
            <person name="Sun Y."/>
            <person name="Lan Y."/>
            <person name="Juniper S.K."/>
            <person name="Young C.R."/>
            <person name="Angers B."/>
            <person name="Qian P.Y."/>
        </authorList>
    </citation>
    <scope>NUCLEOTIDE SEQUENCE</scope>
    <source>
        <strain evidence="12">P08H-3</strain>
    </source>
</reference>
<keyword evidence="8" id="KW-0472">Membrane</keyword>
<comment type="caution">
    <text evidence="12">The sequence shown here is derived from an EMBL/GenBank/DDBJ whole genome shotgun (WGS) entry which is preliminary data.</text>
</comment>
<dbReference type="InterPro" id="IPR001873">
    <property type="entry name" value="ENaC"/>
</dbReference>
<evidence type="ECO:0000313" key="12">
    <source>
        <dbReference type="EMBL" id="KAK2141167.1"/>
    </source>
</evidence>
<organism evidence="12 13">
    <name type="scientific">Paralvinella palmiformis</name>
    <dbReference type="NCBI Taxonomy" id="53620"/>
    <lineage>
        <taxon>Eukaryota</taxon>
        <taxon>Metazoa</taxon>
        <taxon>Spiralia</taxon>
        <taxon>Lophotrochozoa</taxon>
        <taxon>Annelida</taxon>
        <taxon>Polychaeta</taxon>
        <taxon>Sedentaria</taxon>
        <taxon>Canalipalpata</taxon>
        <taxon>Terebellida</taxon>
        <taxon>Terebelliformia</taxon>
        <taxon>Alvinellidae</taxon>
        <taxon>Paralvinella</taxon>
    </lineage>
</organism>
<evidence type="ECO:0000256" key="3">
    <source>
        <dbReference type="ARBA" id="ARBA00022461"/>
    </source>
</evidence>
<evidence type="ECO:0000256" key="6">
    <source>
        <dbReference type="ARBA" id="ARBA00023053"/>
    </source>
</evidence>
<evidence type="ECO:0000256" key="11">
    <source>
        <dbReference type="RuleBase" id="RU000679"/>
    </source>
</evidence>
<evidence type="ECO:0000256" key="4">
    <source>
        <dbReference type="ARBA" id="ARBA00022692"/>
    </source>
</evidence>
<dbReference type="Gene3D" id="1.10.287.770">
    <property type="entry name" value="YojJ-like"/>
    <property type="match status" value="1"/>
</dbReference>
<comment type="similarity">
    <text evidence="11">Belongs to the amiloride-sensitive sodium channel (TC 1.A.6) family.</text>
</comment>
<dbReference type="Proteomes" id="UP001208570">
    <property type="component" value="Unassembled WGS sequence"/>
</dbReference>
<sequence>MPFPEDEGIFVQPGRATYVGIKRQGVIERIFPRIKDLFTESGDILRYRRNLIKVDIFYETFDYEIITEEAAYQLEIYLSNVGGMLALWLGCSVLSVFEYVELIIDLCSAIFAKKYARISDSHYLRRSGERQAEEKRSEFYSDIPEHDQKILINISERERERCEYIFKKTILEKRLLELHRLRHNAMIQY</sequence>
<keyword evidence="4 11" id="KW-0812">Transmembrane</keyword>
<dbReference type="AlphaFoldDB" id="A0AAD9IV76"/>
<gene>
    <name evidence="12" type="ORF">LSH36_1149g00019</name>
</gene>
<keyword evidence="10 11" id="KW-0407">Ion channel</keyword>
<comment type="subcellular location">
    <subcellularLocation>
        <location evidence="1">Membrane</location>
        <topology evidence="1">Multi-pass membrane protein</topology>
    </subcellularLocation>
</comment>
<dbReference type="GO" id="GO:0005886">
    <property type="term" value="C:plasma membrane"/>
    <property type="evidence" value="ECO:0007669"/>
    <property type="project" value="TreeGrafter"/>
</dbReference>
<keyword evidence="3 11" id="KW-0894">Sodium channel</keyword>
<keyword evidence="7 11" id="KW-0406">Ion transport</keyword>
<keyword evidence="13" id="KW-1185">Reference proteome</keyword>
<dbReference type="EMBL" id="JAODUP010001149">
    <property type="protein sequence ID" value="KAK2141167.1"/>
    <property type="molecule type" value="Genomic_DNA"/>
</dbReference>
<evidence type="ECO:0000256" key="9">
    <source>
        <dbReference type="ARBA" id="ARBA00023201"/>
    </source>
</evidence>
<dbReference type="Pfam" id="PF00858">
    <property type="entry name" value="ASC"/>
    <property type="match status" value="1"/>
</dbReference>
<keyword evidence="9 11" id="KW-0739">Sodium transport</keyword>
<evidence type="ECO:0000313" key="13">
    <source>
        <dbReference type="Proteomes" id="UP001208570"/>
    </source>
</evidence>
<evidence type="ECO:0000256" key="10">
    <source>
        <dbReference type="ARBA" id="ARBA00023303"/>
    </source>
</evidence>
<name>A0AAD9IV76_9ANNE</name>
<keyword evidence="6" id="KW-0915">Sodium</keyword>
<evidence type="ECO:0000256" key="7">
    <source>
        <dbReference type="ARBA" id="ARBA00023065"/>
    </source>
</evidence>